<evidence type="ECO:0000313" key="1">
    <source>
        <dbReference type="EMBL" id="GIL51985.1"/>
    </source>
</evidence>
<protein>
    <submittedName>
        <fullName evidence="1">Uncharacterized protein</fullName>
    </submittedName>
</protein>
<name>A0A8J4B173_9CHLO</name>
<feature type="non-terminal residue" evidence="1">
    <location>
        <position position="283"/>
    </location>
</feature>
<sequence length="283" mass="29863">PSCGVGAAAAAAAILPSTPMTAAPFVVFAVQPLHDGPLACVLPRTSDAVVAVAVCGAIVHAIMDGGGGSGGFAWEGTSDLQMPTFWRFKTGWLSPEPSISCSVSRGTVVPQPPEIRPCNTLSAFSSINPLASLHAESSAGPSTAAKWLTHMIRRGRRALLDTSAWTGSHRGVPGIVLTSTKGVISLVNINWLILENQVTLFRKPPHLASPHQKICEGLTPFFNTSSQSSFSLYQTRATPALLFTSPDPDKPPTDLPSLRHQRHSTACQHNQPPPHCSMVLISA</sequence>
<evidence type="ECO:0000313" key="2">
    <source>
        <dbReference type="Proteomes" id="UP000747399"/>
    </source>
</evidence>
<comment type="caution">
    <text evidence="1">The sequence shown here is derived from an EMBL/GenBank/DDBJ whole genome shotgun (WGS) entry which is preliminary data.</text>
</comment>
<keyword evidence="2" id="KW-1185">Reference proteome</keyword>
<organism evidence="1 2">
    <name type="scientific">Volvox africanus</name>
    <dbReference type="NCBI Taxonomy" id="51714"/>
    <lineage>
        <taxon>Eukaryota</taxon>
        <taxon>Viridiplantae</taxon>
        <taxon>Chlorophyta</taxon>
        <taxon>core chlorophytes</taxon>
        <taxon>Chlorophyceae</taxon>
        <taxon>CS clade</taxon>
        <taxon>Chlamydomonadales</taxon>
        <taxon>Volvocaceae</taxon>
        <taxon>Volvox</taxon>
    </lineage>
</organism>
<dbReference type="Proteomes" id="UP000747399">
    <property type="component" value="Unassembled WGS sequence"/>
</dbReference>
<proteinExistence type="predicted"/>
<dbReference type="AlphaFoldDB" id="A0A8J4B173"/>
<gene>
    <name evidence="1" type="ORF">Vafri_7950</name>
</gene>
<accession>A0A8J4B173</accession>
<feature type="non-terminal residue" evidence="1">
    <location>
        <position position="1"/>
    </location>
</feature>
<reference evidence="1" key="1">
    <citation type="journal article" date="2021" name="Proc. Natl. Acad. Sci. U.S.A.">
        <title>Three genomes in the algal genus Volvox reveal the fate of a haploid sex-determining region after a transition to homothallism.</title>
        <authorList>
            <person name="Yamamoto K."/>
            <person name="Hamaji T."/>
            <person name="Kawai-Toyooka H."/>
            <person name="Matsuzaki R."/>
            <person name="Takahashi F."/>
            <person name="Nishimura Y."/>
            <person name="Kawachi M."/>
            <person name="Noguchi H."/>
            <person name="Minakuchi Y."/>
            <person name="Umen J.G."/>
            <person name="Toyoda A."/>
            <person name="Nozaki H."/>
        </authorList>
    </citation>
    <scope>NUCLEOTIDE SEQUENCE</scope>
    <source>
        <strain evidence="1">NIES-3780</strain>
    </source>
</reference>
<dbReference type="EMBL" id="BNCO01000012">
    <property type="protein sequence ID" value="GIL51985.1"/>
    <property type="molecule type" value="Genomic_DNA"/>
</dbReference>